<dbReference type="PATRIC" id="fig|1263870.3.peg.3693"/>
<dbReference type="Proteomes" id="UP000011885">
    <property type="component" value="Unassembled WGS sequence"/>
</dbReference>
<accession>M5U121</accession>
<dbReference type="AlphaFoldDB" id="M5U121"/>
<dbReference type="EMBL" id="ANOH01000228">
    <property type="protein sequence ID" value="EMI55147.1"/>
    <property type="molecule type" value="Genomic_DNA"/>
</dbReference>
<dbReference type="InterPro" id="IPR011051">
    <property type="entry name" value="RmlC_Cupin_sf"/>
</dbReference>
<reference evidence="2 3" key="1">
    <citation type="journal article" date="2013" name="Mar. Genomics">
        <title>Expression of sulfatases in Rhodopirellula baltica and the diversity of sulfatases in the genus Rhodopirellula.</title>
        <authorList>
            <person name="Wegner C.E."/>
            <person name="Richter-Heitmann T."/>
            <person name="Klindworth A."/>
            <person name="Klockow C."/>
            <person name="Richter M."/>
            <person name="Achstetter T."/>
            <person name="Glockner F.O."/>
            <person name="Harder J."/>
        </authorList>
    </citation>
    <scope>NUCLEOTIDE SEQUENCE [LARGE SCALE GENOMIC DNA]</scope>
    <source>
        <strain evidence="2 3">SM41</strain>
    </source>
</reference>
<proteinExistence type="predicted"/>
<dbReference type="RefSeq" id="WP_008680664.1">
    <property type="nucleotide sequence ID" value="NZ_ANOH01000228.1"/>
</dbReference>
<gene>
    <name evidence="2" type="ORF">RSSM_03471</name>
</gene>
<dbReference type="Pfam" id="PF07883">
    <property type="entry name" value="Cupin_2"/>
    <property type="match status" value="1"/>
</dbReference>
<feature type="domain" description="Cupin type-2" evidence="1">
    <location>
        <begin position="53"/>
        <end position="116"/>
    </location>
</feature>
<dbReference type="InterPro" id="IPR014710">
    <property type="entry name" value="RmlC-like_jellyroll"/>
</dbReference>
<name>M5U121_9BACT</name>
<dbReference type="SUPFAM" id="SSF51182">
    <property type="entry name" value="RmlC-like cupins"/>
    <property type="match status" value="1"/>
</dbReference>
<organism evidence="2 3">
    <name type="scientific">Rhodopirellula sallentina SM41</name>
    <dbReference type="NCBI Taxonomy" id="1263870"/>
    <lineage>
        <taxon>Bacteria</taxon>
        <taxon>Pseudomonadati</taxon>
        <taxon>Planctomycetota</taxon>
        <taxon>Planctomycetia</taxon>
        <taxon>Pirellulales</taxon>
        <taxon>Pirellulaceae</taxon>
        <taxon>Rhodopirellula</taxon>
    </lineage>
</organism>
<protein>
    <submittedName>
        <fullName evidence="2">Cupin 2 conserved barrel domain protein</fullName>
    </submittedName>
</protein>
<evidence type="ECO:0000259" key="1">
    <source>
        <dbReference type="Pfam" id="PF07883"/>
    </source>
</evidence>
<comment type="caution">
    <text evidence="2">The sequence shown here is derived from an EMBL/GenBank/DDBJ whole genome shotgun (WGS) entry which is preliminary data.</text>
</comment>
<dbReference type="Gene3D" id="2.60.120.10">
    <property type="entry name" value="Jelly Rolls"/>
    <property type="match status" value="1"/>
</dbReference>
<sequence length="133" mass="15009">MEHYDFDELDPGDREPRIVSRSQWGSDALQWAGALEGQALGTGVTILFFRTEEVGDGPRWHVHPYDEVFIVRTGRALFTIGDKRIEAQKGDVLMGPANIPHKYHNVGPGKLETTDIHLSDRWIQANLDDPEES</sequence>
<evidence type="ECO:0000313" key="2">
    <source>
        <dbReference type="EMBL" id="EMI55147.1"/>
    </source>
</evidence>
<keyword evidence="3" id="KW-1185">Reference proteome</keyword>
<dbReference type="InterPro" id="IPR013096">
    <property type="entry name" value="Cupin_2"/>
</dbReference>
<dbReference type="OrthoDB" id="122936at2"/>
<evidence type="ECO:0000313" key="3">
    <source>
        <dbReference type="Proteomes" id="UP000011885"/>
    </source>
</evidence>